<evidence type="ECO:0000256" key="5">
    <source>
        <dbReference type="RuleBase" id="RU003682"/>
    </source>
</evidence>
<dbReference type="EMBL" id="JAZGSY010000280">
    <property type="protein sequence ID" value="KAL1837590.1"/>
    <property type="molecule type" value="Genomic_DNA"/>
</dbReference>
<comment type="similarity">
    <text evidence="1 5">Belongs to the iron/ascorbate-dependent oxidoreductase family.</text>
</comment>
<dbReference type="Gene3D" id="2.60.120.330">
    <property type="entry name" value="B-lactam Antibiotic, Isopenicillin N Synthase, Chain"/>
    <property type="match status" value="1"/>
</dbReference>
<keyword evidence="2 5" id="KW-0479">Metal-binding</keyword>
<organism evidence="7 8">
    <name type="scientific">Humicola insolens</name>
    <name type="common">Soft-rot fungus</name>
    <dbReference type="NCBI Taxonomy" id="85995"/>
    <lineage>
        <taxon>Eukaryota</taxon>
        <taxon>Fungi</taxon>
        <taxon>Dikarya</taxon>
        <taxon>Ascomycota</taxon>
        <taxon>Pezizomycotina</taxon>
        <taxon>Sordariomycetes</taxon>
        <taxon>Sordariomycetidae</taxon>
        <taxon>Sordariales</taxon>
        <taxon>Chaetomiaceae</taxon>
        <taxon>Mycothermus</taxon>
    </lineage>
</organism>
<evidence type="ECO:0000256" key="4">
    <source>
        <dbReference type="ARBA" id="ARBA00023004"/>
    </source>
</evidence>
<dbReference type="PANTHER" id="PTHR10209:SF881">
    <property type="entry name" value="FI07970P-RELATED"/>
    <property type="match status" value="1"/>
</dbReference>
<accession>A0ABR3V772</accession>
<dbReference type="PROSITE" id="PS51471">
    <property type="entry name" value="FE2OG_OXY"/>
    <property type="match status" value="1"/>
</dbReference>
<sequence length="353" mass="39847">MAPSLPIIDYAKIIGAEVSDSPEARKASEEEKRNLFKAFVDVGFVYLANHSIPIFEQNKLFEHAKRFFALPESEKAKVETGESKGFHGWFSPARTSGNKDTSDLKEAFDIGKENDPTRPNQWPEGWTEFRDDMNSFFEKCHQVHLVLLRALAQQVGIDENFFEPHVNARDHFFRVIYYPETTRAGLRNRLRASAHTDYGTLTLLFNDNSGGLQVRRTDGTYVEAPPIPGYAIINVGDLLARWFNDQLLSTEHRVVEPEPRPDENGNIPDVIPARYAIAWFGHPNRDALVEPLDACCTEATPKKYGPVYAGQHVVERLAYLHKKGQNTATWTDDMQRDAPGNVVAVPVVPTKVL</sequence>
<protein>
    <recommendedName>
        <fullName evidence="6">Fe2OG dioxygenase domain-containing protein</fullName>
    </recommendedName>
</protein>
<keyword evidence="4 5" id="KW-0408">Iron</keyword>
<keyword evidence="8" id="KW-1185">Reference proteome</keyword>
<reference evidence="7 8" key="1">
    <citation type="journal article" date="2024" name="Commun. Biol.">
        <title>Comparative genomic analysis of thermophilic fungi reveals convergent evolutionary adaptations and gene losses.</title>
        <authorList>
            <person name="Steindorff A.S."/>
            <person name="Aguilar-Pontes M.V."/>
            <person name="Robinson A.J."/>
            <person name="Andreopoulos B."/>
            <person name="LaButti K."/>
            <person name="Kuo A."/>
            <person name="Mondo S."/>
            <person name="Riley R."/>
            <person name="Otillar R."/>
            <person name="Haridas S."/>
            <person name="Lipzen A."/>
            <person name="Grimwood J."/>
            <person name="Schmutz J."/>
            <person name="Clum A."/>
            <person name="Reid I.D."/>
            <person name="Moisan M.C."/>
            <person name="Butler G."/>
            <person name="Nguyen T.T.M."/>
            <person name="Dewar K."/>
            <person name="Conant G."/>
            <person name="Drula E."/>
            <person name="Henrissat B."/>
            <person name="Hansel C."/>
            <person name="Singer S."/>
            <person name="Hutchinson M.I."/>
            <person name="de Vries R.P."/>
            <person name="Natvig D.O."/>
            <person name="Powell A.J."/>
            <person name="Tsang A."/>
            <person name="Grigoriev I.V."/>
        </authorList>
    </citation>
    <scope>NUCLEOTIDE SEQUENCE [LARGE SCALE GENOMIC DNA]</scope>
    <source>
        <strain evidence="7 8">CBS 620.91</strain>
    </source>
</reference>
<dbReference type="InterPro" id="IPR044861">
    <property type="entry name" value="IPNS-like_FE2OG_OXY"/>
</dbReference>
<dbReference type="PANTHER" id="PTHR10209">
    <property type="entry name" value="OXIDOREDUCTASE, 2OG-FE II OXYGENASE FAMILY PROTEIN"/>
    <property type="match status" value="1"/>
</dbReference>
<dbReference type="Proteomes" id="UP001583172">
    <property type="component" value="Unassembled WGS sequence"/>
</dbReference>
<dbReference type="SUPFAM" id="SSF51197">
    <property type="entry name" value="Clavaminate synthase-like"/>
    <property type="match status" value="1"/>
</dbReference>
<dbReference type="InterPro" id="IPR026992">
    <property type="entry name" value="DIOX_N"/>
</dbReference>
<evidence type="ECO:0000313" key="8">
    <source>
        <dbReference type="Proteomes" id="UP001583172"/>
    </source>
</evidence>
<gene>
    <name evidence="7" type="ORF">VTJ49DRAFT_3631</name>
</gene>
<evidence type="ECO:0000256" key="1">
    <source>
        <dbReference type="ARBA" id="ARBA00008056"/>
    </source>
</evidence>
<comment type="caution">
    <text evidence="7">The sequence shown here is derived from an EMBL/GenBank/DDBJ whole genome shotgun (WGS) entry which is preliminary data.</text>
</comment>
<keyword evidence="3 5" id="KW-0560">Oxidoreductase</keyword>
<feature type="domain" description="Fe2OG dioxygenase" evidence="6">
    <location>
        <begin position="169"/>
        <end position="283"/>
    </location>
</feature>
<evidence type="ECO:0000256" key="2">
    <source>
        <dbReference type="ARBA" id="ARBA00022723"/>
    </source>
</evidence>
<evidence type="ECO:0000313" key="7">
    <source>
        <dbReference type="EMBL" id="KAL1837590.1"/>
    </source>
</evidence>
<name>A0ABR3V772_HUMIN</name>
<dbReference type="Pfam" id="PF03171">
    <property type="entry name" value="2OG-FeII_Oxy"/>
    <property type="match status" value="1"/>
</dbReference>
<evidence type="ECO:0000256" key="3">
    <source>
        <dbReference type="ARBA" id="ARBA00023002"/>
    </source>
</evidence>
<dbReference type="Pfam" id="PF14226">
    <property type="entry name" value="DIOX_N"/>
    <property type="match status" value="1"/>
</dbReference>
<proteinExistence type="inferred from homology"/>
<dbReference type="InterPro" id="IPR005123">
    <property type="entry name" value="Oxoglu/Fe-dep_dioxygenase_dom"/>
</dbReference>
<dbReference type="InterPro" id="IPR027443">
    <property type="entry name" value="IPNS-like_sf"/>
</dbReference>
<evidence type="ECO:0000259" key="6">
    <source>
        <dbReference type="PROSITE" id="PS51471"/>
    </source>
</evidence>